<dbReference type="Proteomes" id="UP000184310">
    <property type="component" value="Unassembled WGS sequence"/>
</dbReference>
<feature type="transmembrane region" description="Helical" evidence="1">
    <location>
        <begin position="6"/>
        <end position="25"/>
    </location>
</feature>
<organism evidence="2 3">
    <name type="scientific">Clostridium cavendishii DSM 21758</name>
    <dbReference type="NCBI Taxonomy" id="1121302"/>
    <lineage>
        <taxon>Bacteria</taxon>
        <taxon>Bacillati</taxon>
        <taxon>Bacillota</taxon>
        <taxon>Clostridia</taxon>
        <taxon>Eubacteriales</taxon>
        <taxon>Clostridiaceae</taxon>
        <taxon>Clostridium</taxon>
    </lineage>
</organism>
<dbReference type="EMBL" id="FQZB01000004">
    <property type="protein sequence ID" value="SHI67064.1"/>
    <property type="molecule type" value="Genomic_DNA"/>
</dbReference>
<reference evidence="2 3" key="1">
    <citation type="submission" date="2016-11" db="EMBL/GenBank/DDBJ databases">
        <authorList>
            <person name="Jaros S."/>
            <person name="Januszkiewicz K."/>
            <person name="Wedrychowicz H."/>
        </authorList>
    </citation>
    <scope>NUCLEOTIDE SEQUENCE [LARGE SCALE GENOMIC DNA]</scope>
    <source>
        <strain evidence="2 3">DSM 21758</strain>
    </source>
</reference>
<keyword evidence="1" id="KW-0812">Transmembrane</keyword>
<feature type="transmembrane region" description="Helical" evidence="1">
    <location>
        <begin position="70"/>
        <end position="88"/>
    </location>
</feature>
<dbReference type="AlphaFoldDB" id="A0A1M6D1X0"/>
<gene>
    <name evidence="2" type="ORF">SAMN02745163_00609</name>
</gene>
<sequence>MNNLLFLLFMSSGLVFVVFGVFIKLNKVSLTTKKLKDKIEYNKKQSKLAIFVGVLYIFFGLASMNSTTSLITNALGIVPLIIYVILNAKINKDYVIN</sequence>
<keyword evidence="3" id="KW-1185">Reference proteome</keyword>
<evidence type="ECO:0000313" key="3">
    <source>
        <dbReference type="Proteomes" id="UP000184310"/>
    </source>
</evidence>
<dbReference type="RefSeq" id="WP_072985165.1">
    <property type="nucleotide sequence ID" value="NZ_FQZB01000004.1"/>
</dbReference>
<keyword evidence="1" id="KW-1133">Transmembrane helix</keyword>
<protein>
    <submittedName>
        <fullName evidence="2">Uncharacterized protein</fullName>
    </submittedName>
</protein>
<evidence type="ECO:0000256" key="1">
    <source>
        <dbReference type="SAM" id="Phobius"/>
    </source>
</evidence>
<keyword evidence="1" id="KW-0472">Membrane</keyword>
<evidence type="ECO:0000313" key="2">
    <source>
        <dbReference type="EMBL" id="SHI67064.1"/>
    </source>
</evidence>
<proteinExistence type="predicted"/>
<feature type="transmembrane region" description="Helical" evidence="1">
    <location>
        <begin position="46"/>
        <end position="64"/>
    </location>
</feature>
<name>A0A1M6D1X0_9CLOT</name>
<accession>A0A1M6D1X0</accession>